<feature type="region of interest" description="Disordered" evidence="11">
    <location>
        <begin position="474"/>
        <end position="500"/>
    </location>
</feature>
<reference evidence="12" key="1">
    <citation type="submission" date="2020-11" db="EMBL/GenBank/DDBJ databases">
        <authorList>
            <consortium name="DOE Joint Genome Institute"/>
            <person name="Ahrendt S."/>
            <person name="Riley R."/>
            <person name="Andreopoulos W."/>
            <person name="Labutti K."/>
            <person name="Pangilinan J."/>
            <person name="Ruiz-Duenas F.J."/>
            <person name="Barrasa J.M."/>
            <person name="Sanchez-Garcia M."/>
            <person name="Camarero S."/>
            <person name="Miyauchi S."/>
            <person name="Serrano A."/>
            <person name="Linde D."/>
            <person name="Babiker R."/>
            <person name="Drula E."/>
            <person name="Ayuso-Fernandez I."/>
            <person name="Pacheco R."/>
            <person name="Padilla G."/>
            <person name="Ferreira P."/>
            <person name="Barriuso J."/>
            <person name="Kellner H."/>
            <person name="Castanera R."/>
            <person name="Alfaro M."/>
            <person name="Ramirez L."/>
            <person name="Pisabarro A.G."/>
            <person name="Kuo A."/>
            <person name="Tritt A."/>
            <person name="Lipzen A."/>
            <person name="He G."/>
            <person name="Yan M."/>
            <person name="Ng V."/>
            <person name="Cullen D."/>
            <person name="Martin F."/>
            <person name="Rosso M.-N."/>
            <person name="Henrissat B."/>
            <person name="Hibbett D."/>
            <person name="Martinez A.T."/>
            <person name="Grigoriev I.V."/>
        </authorList>
    </citation>
    <scope>NUCLEOTIDE SEQUENCE</scope>
    <source>
        <strain evidence="12">MF-IS2</strain>
    </source>
</reference>
<dbReference type="SFLD" id="SFLDF00408">
    <property type="entry name" value="Diphthamide_biosynthesis_famil"/>
    <property type="match status" value="1"/>
</dbReference>
<dbReference type="SFLD" id="SFLDG01121">
    <property type="entry name" value="Diphthamide_biosynthesis"/>
    <property type="match status" value="1"/>
</dbReference>
<dbReference type="NCBIfam" id="TIGR00272">
    <property type="entry name" value="DPH2"/>
    <property type="match status" value="1"/>
</dbReference>
<keyword evidence="5 10" id="KW-0479">Metal-binding</keyword>
<evidence type="ECO:0000256" key="9">
    <source>
        <dbReference type="ARBA" id="ARBA00054092"/>
    </source>
</evidence>
<dbReference type="PANTHER" id="PTHR10762:SF2">
    <property type="entry name" value="2-(3-AMINO-3-CARBOXYPROPYL)HISTIDINE SYNTHASE SUBUNIT 2"/>
    <property type="match status" value="1"/>
</dbReference>
<dbReference type="AlphaFoldDB" id="A0A9P5X6K3"/>
<dbReference type="GO" id="GO:0005737">
    <property type="term" value="C:cytoplasm"/>
    <property type="evidence" value="ECO:0007669"/>
    <property type="project" value="UniProtKB-SubCell"/>
</dbReference>
<keyword evidence="7 10" id="KW-0411">Iron-sulfur</keyword>
<dbReference type="OrthoDB" id="449241at2759"/>
<keyword evidence="6 10" id="KW-0408">Iron</keyword>
<dbReference type="InterPro" id="IPR042263">
    <property type="entry name" value="DPH1/DPH2_1"/>
</dbReference>
<comment type="subcellular location">
    <subcellularLocation>
        <location evidence="10">Cytoplasm</location>
    </subcellularLocation>
</comment>
<dbReference type="Pfam" id="PF01866">
    <property type="entry name" value="Diphthamide_syn"/>
    <property type="match status" value="1"/>
</dbReference>
<evidence type="ECO:0000256" key="5">
    <source>
        <dbReference type="ARBA" id="ARBA00022723"/>
    </source>
</evidence>
<feature type="region of interest" description="Disordered" evidence="11">
    <location>
        <begin position="382"/>
        <end position="406"/>
    </location>
</feature>
<keyword evidence="13" id="KW-1185">Reference proteome</keyword>
<evidence type="ECO:0000313" key="12">
    <source>
        <dbReference type="EMBL" id="KAF9444614.1"/>
    </source>
</evidence>
<evidence type="ECO:0000256" key="10">
    <source>
        <dbReference type="RuleBase" id="RU364133"/>
    </source>
</evidence>
<comment type="subunit">
    <text evidence="8">Component of the 2-(3-amino-3-carboxypropyl)histidine synthase complex composed of DPH1, DPH2, DPH3 and a NADH-dependent reductase, predominantly CBR1.</text>
</comment>
<dbReference type="Gene3D" id="3.40.50.11860">
    <property type="entry name" value="Diphthamide synthesis DPH1/DPH2 domain 3"/>
    <property type="match status" value="1"/>
</dbReference>
<gene>
    <name evidence="12" type="ORF">P691DRAFT_778139</name>
</gene>
<evidence type="ECO:0000256" key="3">
    <source>
        <dbReference type="ARBA" id="ARBA00006179"/>
    </source>
</evidence>
<dbReference type="InterPro" id="IPR010014">
    <property type="entry name" value="DHP2"/>
</dbReference>
<dbReference type="GO" id="GO:0090560">
    <property type="term" value="F:2-(3-amino-3-carboxypropyl)histidine synthase activity"/>
    <property type="evidence" value="ECO:0007669"/>
    <property type="project" value="InterPro"/>
</dbReference>
<evidence type="ECO:0000256" key="11">
    <source>
        <dbReference type="SAM" id="MobiDB-lite"/>
    </source>
</evidence>
<dbReference type="PANTHER" id="PTHR10762">
    <property type="entry name" value="DIPHTHAMIDE BIOSYNTHESIS PROTEIN"/>
    <property type="match status" value="1"/>
</dbReference>
<comment type="similarity">
    <text evidence="3 10">Belongs to the DPH1/DPH2 family. DPH2 subfamily.</text>
</comment>
<evidence type="ECO:0000256" key="8">
    <source>
        <dbReference type="ARBA" id="ARBA00034128"/>
    </source>
</evidence>
<protein>
    <recommendedName>
        <fullName evidence="4 10">2-(3-amino-3-carboxypropyl)histidine synthase subunit 2</fullName>
    </recommendedName>
</protein>
<comment type="caution">
    <text evidence="12">The sequence shown here is derived from an EMBL/GenBank/DDBJ whole genome shotgun (WGS) entry which is preliminary data.</text>
</comment>
<feature type="compositionally biased region" description="Acidic residues" evidence="11">
    <location>
        <begin position="388"/>
        <end position="400"/>
    </location>
</feature>
<organism evidence="12 13">
    <name type="scientific">Macrolepiota fuliginosa MF-IS2</name>
    <dbReference type="NCBI Taxonomy" id="1400762"/>
    <lineage>
        <taxon>Eukaryota</taxon>
        <taxon>Fungi</taxon>
        <taxon>Dikarya</taxon>
        <taxon>Basidiomycota</taxon>
        <taxon>Agaricomycotina</taxon>
        <taxon>Agaricomycetes</taxon>
        <taxon>Agaricomycetidae</taxon>
        <taxon>Agaricales</taxon>
        <taxon>Agaricineae</taxon>
        <taxon>Agaricaceae</taxon>
        <taxon>Macrolepiota</taxon>
    </lineage>
</organism>
<evidence type="ECO:0000256" key="4">
    <source>
        <dbReference type="ARBA" id="ARBA00021914"/>
    </source>
</evidence>
<evidence type="ECO:0000256" key="7">
    <source>
        <dbReference type="ARBA" id="ARBA00023014"/>
    </source>
</evidence>
<name>A0A9P5X6K3_9AGAR</name>
<dbReference type="InterPro" id="IPR042265">
    <property type="entry name" value="DPH1/DPH2_3"/>
</dbReference>
<comment type="pathway">
    <text evidence="2 10">Protein modification; peptidyl-diphthamide biosynthesis.</text>
</comment>
<evidence type="ECO:0000256" key="1">
    <source>
        <dbReference type="ARBA" id="ARBA00001966"/>
    </source>
</evidence>
<dbReference type="Gene3D" id="3.40.50.11840">
    <property type="entry name" value="Diphthamide synthesis DPH1/DPH2 domain 1"/>
    <property type="match status" value="1"/>
</dbReference>
<dbReference type="SFLD" id="SFLDS00032">
    <property type="entry name" value="Radical_SAM_3-amino-3-carboxyp"/>
    <property type="match status" value="1"/>
</dbReference>
<dbReference type="GO" id="GO:0017183">
    <property type="term" value="P:protein histidyl modification to diphthamide"/>
    <property type="evidence" value="ECO:0007669"/>
    <property type="project" value="InterPro"/>
</dbReference>
<dbReference type="InterPro" id="IPR016435">
    <property type="entry name" value="DPH1/DPH2"/>
</dbReference>
<dbReference type="FunFam" id="3.40.50.11840:FF:000002">
    <property type="entry name" value="2-(3-amino-3-carboxypropyl)histidine synthase subunit 2"/>
    <property type="match status" value="1"/>
</dbReference>
<keyword evidence="10" id="KW-0963">Cytoplasm</keyword>
<dbReference type="EMBL" id="MU151361">
    <property type="protein sequence ID" value="KAF9444614.1"/>
    <property type="molecule type" value="Genomic_DNA"/>
</dbReference>
<dbReference type="Proteomes" id="UP000807342">
    <property type="component" value="Unassembled WGS sequence"/>
</dbReference>
<comment type="function">
    <text evidence="10">Required for the first step of diphthamide biosynthesis, a post-translational modification of histidine which occurs in elongation factor 2. DPH1 and DPH2 transfer a 3-amino-3-carboxypropyl (ACP) group from S-adenosyl-L-methionine (SAM) to a histidine residue, the reaction is assisted by a reduction system comprising DPH3 and a NADH-dependent reductase. Facilitates the reduction of the catalytic iron-sulfur cluster found in the DPH1 subunit.</text>
</comment>
<evidence type="ECO:0000313" key="13">
    <source>
        <dbReference type="Proteomes" id="UP000807342"/>
    </source>
</evidence>
<evidence type="ECO:0000256" key="2">
    <source>
        <dbReference type="ARBA" id="ARBA00005156"/>
    </source>
</evidence>
<dbReference type="NCBIfam" id="TIGR00322">
    <property type="entry name" value="diphth2_R"/>
    <property type="match status" value="1"/>
</dbReference>
<comment type="cofactor">
    <cofactor evidence="1">
        <name>[4Fe-4S] cluster</name>
        <dbReference type="ChEBI" id="CHEBI:49883"/>
    </cofactor>
</comment>
<dbReference type="GO" id="GO:0046872">
    <property type="term" value="F:metal ion binding"/>
    <property type="evidence" value="ECO:0007669"/>
    <property type="project" value="UniProtKB-KW"/>
</dbReference>
<sequence length="500" mass="55528">MSAEASAFSTADENAITRTIDIRPDTTADQLSVEAFDDFYDIQRTADEIIQGDYKRIALQFPDELLHDSVPIFRRLKSKIGPGRELYVLADTSYGSCCVDEVAAQHANADAMVHYGHACMSLTSRLPVIYVFGKKKLDIEQCVSRLVEAYKSHTPDCPPKIAAFRYEVAYSHLEEVILPRLQAAFEPLNVTIQYTKLKTKSAPADTNNQPPPIDYSLVLYLGGESLSLTNLLMTHAFCDVLSFDPSTGTSKIESSKTNKMLMRRYAIVQKARDADVFGILVGTLGVSSYLPLITYLRKLLSSHQKKSYTISVGKLTPSKLANFLEIECFVLVACPENSLIEAKEFFKPIVTPFELEVALKKDVSWTGRYVLDFDRVIEEGKVNGEKDDSTDEGQEGEEKDSDQPQFSLITGKYRHAKQYGGEPTDQQSTPTSASDSLVLRNQDTALSKLDDSAAAQFLQQRMYKGLEVRLGEDAPSVLEQGRSGIARGYQTDHGSSDNTQ</sequence>
<proteinExistence type="inferred from homology"/>
<dbReference type="FunFam" id="3.40.50.11860:FF:000001">
    <property type="entry name" value="2-(3-amino-3-carboxypropyl)histidine synthase subunit 2"/>
    <property type="match status" value="1"/>
</dbReference>
<dbReference type="GO" id="GO:0051536">
    <property type="term" value="F:iron-sulfur cluster binding"/>
    <property type="evidence" value="ECO:0007669"/>
    <property type="project" value="UniProtKB-KW"/>
</dbReference>
<comment type="function">
    <text evidence="9">Required for the first step of diphthamide biosynthesis, a post-translational modification of histidine which occurs in elongation factor 2. DPH1 and DPH2 transfer a 3-amino-3-carboxypropyl (ACP) group from S-adenosyl-L-methionine (SAM) to a histidine residue, the reaction is assisted by a reduction system comprising DPH3 and a NADH-dependent reductase, predominantly CBR1. Facilitates the reduction of the catalytic iron-sulfur cluster found in the DPH1 subunit.</text>
</comment>
<accession>A0A9P5X6K3</accession>
<evidence type="ECO:0000256" key="6">
    <source>
        <dbReference type="ARBA" id="ARBA00023004"/>
    </source>
</evidence>